<feature type="signal peptide" evidence="7">
    <location>
        <begin position="1"/>
        <end position="26"/>
    </location>
</feature>
<evidence type="ECO:0000256" key="5">
    <source>
        <dbReference type="ARBA" id="ARBA00047899"/>
    </source>
</evidence>
<keyword evidence="11" id="KW-1185">Reference proteome</keyword>
<comment type="caution">
    <text evidence="10">The sequence shown here is derived from an EMBL/GenBank/DDBJ whole genome shotgun (WGS) entry which is preliminary data.</text>
</comment>
<evidence type="ECO:0000256" key="6">
    <source>
        <dbReference type="ARBA" id="ARBA00048679"/>
    </source>
</evidence>
<dbReference type="EMBL" id="JAVIJP010000032">
    <property type="protein sequence ID" value="KAL3631354.1"/>
    <property type="molecule type" value="Genomic_DNA"/>
</dbReference>
<evidence type="ECO:0000313" key="11">
    <source>
        <dbReference type="Proteomes" id="UP001632038"/>
    </source>
</evidence>
<feature type="chain" id="PRO_5044882832" description="non-specific serine/threonine protein kinase" evidence="7">
    <location>
        <begin position="27"/>
        <end position="252"/>
    </location>
</feature>
<dbReference type="InterPro" id="IPR032872">
    <property type="entry name" value="WAK_assoc_C"/>
</dbReference>
<dbReference type="Proteomes" id="UP001632038">
    <property type="component" value="Unassembled WGS sequence"/>
</dbReference>
<reference evidence="11" key="1">
    <citation type="journal article" date="2024" name="IScience">
        <title>Strigolactones Initiate the Formation of Haustorium-like Structures in Castilleja.</title>
        <authorList>
            <person name="Buerger M."/>
            <person name="Peterson D."/>
            <person name="Chory J."/>
        </authorList>
    </citation>
    <scope>NUCLEOTIDE SEQUENCE [LARGE SCALE GENOMIC DNA]</scope>
</reference>
<dbReference type="InterPro" id="IPR025287">
    <property type="entry name" value="WAK_GUB"/>
</dbReference>
<evidence type="ECO:0000259" key="9">
    <source>
        <dbReference type="Pfam" id="PF14380"/>
    </source>
</evidence>
<proteinExistence type="predicted"/>
<dbReference type="Pfam" id="PF14380">
    <property type="entry name" value="WAK_assoc"/>
    <property type="match status" value="1"/>
</dbReference>
<dbReference type="GO" id="GO:0016020">
    <property type="term" value="C:membrane"/>
    <property type="evidence" value="ECO:0007669"/>
    <property type="project" value="UniProtKB-SubCell"/>
</dbReference>
<accession>A0ABD3CQC9</accession>
<comment type="catalytic activity">
    <reaction evidence="5">
        <text>L-threonyl-[protein] + ATP = O-phospho-L-threonyl-[protein] + ADP + H(+)</text>
        <dbReference type="Rhea" id="RHEA:46608"/>
        <dbReference type="Rhea" id="RHEA-COMP:11060"/>
        <dbReference type="Rhea" id="RHEA-COMP:11605"/>
        <dbReference type="ChEBI" id="CHEBI:15378"/>
        <dbReference type="ChEBI" id="CHEBI:30013"/>
        <dbReference type="ChEBI" id="CHEBI:30616"/>
        <dbReference type="ChEBI" id="CHEBI:61977"/>
        <dbReference type="ChEBI" id="CHEBI:456216"/>
        <dbReference type="EC" id="2.7.11.1"/>
    </reaction>
</comment>
<feature type="domain" description="Wall-associated receptor kinase galacturonan-binding" evidence="8">
    <location>
        <begin position="34"/>
        <end position="98"/>
    </location>
</feature>
<gene>
    <name evidence="10" type="ORF">CASFOL_024338</name>
</gene>
<keyword evidence="3 7" id="KW-0732">Signal</keyword>
<sequence>MNKYKLLRYNNLSFFFIILLSKTSSAAHYQYEACGPINCGSGPNISFPFYIPGRQESYCGYPGFALNCSLHGFPILQLNENEYFVEQIFNQNRSFHVFDAAVLGSDSTTCFPGLENITLPLARFNYVSTTGRVYLFSGCRRPWPERLVRYNVSNCDNWDLAIYEGDENLGDAIEICERDVVAPVDEGRNGISNVWEVLRRGFVLNWTASDCNVCEDSGGHCGFNASNYHFRCFCPDRPHSRSCKPDQKLMMC</sequence>
<protein>
    <recommendedName>
        <fullName evidence="2">non-specific serine/threonine protein kinase</fullName>
        <ecNumber evidence="2">2.7.11.1</ecNumber>
    </recommendedName>
</protein>
<comment type="subcellular location">
    <subcellularLocation>
        <location evidence="1">Membrane</location>
        <topology evidence="1">Single-pass membrane protein</topology>
    </subcellularLocation>
</comment>
<dbReference type="GO" id="GO:0004674">
    <property type="term" value="F:protein serine/threonine kinase activity"/>
    <property type="evidence" value="ECO:0007669"/>
    <property type="project" value="UniProtKB-EC"/>
</dbReference>
<evidence type="ECO:0000256" key="2">
    <source>
        <dbReference type="ARBA" id="ARBA00012513"/>
    </source>
</evidence>
<organism evidence="10 11">
    <name type="scientific">Castilleja foliolosa</name>
    <dbReference type="NCBI Taxonomy" id="1961234"/>
    <lineage>
        <taxon>Eukaryota</taxon>
        <taxon>Viridiplantae</taxon>
        <taxon>Streptophyta</taxon>
        <taxon>Embryophyta</taxon>
        <taxon>Tracheophyta</taxon>
        <taxon>Spermatophyta</taxon>
        <taxon>Magnoliopsida</taxon>
        <taxon>eudicotyledons</taxon>
        <taxon>Gunneridae</taxon>
        <taxon>Pentapetalae</taxon>
        <taxon>asterids</taxon>
        <taxon>lamiids</taxon>
        <taxon>Lamiales</taxon>
        <taxon>Orobanchaceae</taxon>
        <taxon>Pedicularideae</taxon>
        <taxon>Castillejinae</taxon>
        <taxon>Castilleja</taxon>
    </lineage>
</organism>
<evidence type="ECO:0000256" key="4">
    <source>
        <dbReference type="ARBA" id="ARBA00023180"/>
    </source>
</evidence>
<dbReference type="AlphaFoldDB" id="A0ABD3CQC9"/>
<evidence type="ECO:0000256" key="7">
    <source>
        <dbReference type="SAM" id="SignalP"/>
    </source>
</evidence>
<keyword evidence="4" id="KW-0325">Glycoprotein</keyword>
<name>A0ABD3CQC9_9LAMI</name>
<evidence type="ECO:0000256" key="3">
    <source>
        <dbReference type="ARBA" id="ARBA00022729"/>
    </source>
</evidence>
<dbReference type="Pfam" id="PF13947">
    <property type="entry name" value="GUB_WAK_bind"/>
    <property type="match status" value="1"/>
</dbReference>
<dbReference type="EC" id="2.7.11.1" evidence="2"/>
<comment type="catalytic activity">
    <reaction evidence="6">
        <text>L-seryl-[protein] + ATP = O-phospho-L-seryl-[protein] + ADP + H(+)</text>
        <dbReference type="Rhea" id="RHEA:17989"/>
        <dbReference type="Rhea" id="RHEA-COMP:9863"/>
        <dbReference type="Rhea" id="RHEA-COMP:11604"/>
        <dbReference type="ChEBI" id="CHEBI:15378"/>
        <dbReference type="ChEBI" id="CHEBI:29999"/>
        <dbReference type="ChEBI" id="CHEBI:30616"/>
        <dbReference type="ChEBI" id="CHEBI:83421"/>
        <dbReference type="ChEBI" id="CHEBI:456216"/>
        <dbReference type="EC" id="2.7.11.1"/>
    </reaction>
</comment>
<dbReference type="PANTHER" id="PTHR33138">
    <property type="entry name" value="OS01G0690200 PROTEIN"/>
    <property type="match status" value="1"/>
</dbReference>
<evidence type="ECO:0000259" key="8">
    <source>
        <dbReference type="Pfam" id="PF13947"/>
    </source>
</evidence>
<evidence type="ECO:0000256" key="1">
    <source>
        <dbReference type="ARBA" id="ARBA00004167"/>
    </source>
</evidence>
<feature type="domain" description="Wall-associated receptor kinase C-terminal" evidence="9">
    <location>
        <begin position="166"/>
        <end position="237"/>
    </location>
</feature>
<evidence type="ECO:0000313" key="10">
    <source>
        <dbReference type="EMBL" id="KAL3631354.1"/>
    </source>
</evidence>
<dbReference type="PANTHER" id="PTHR33138:SF27">
    <property type="entry name" value="WALL-ASSOCIATED RECEPTOR KINASE C-TERMINAL DOMAIN-CONTAINING PROTEIN"/>
    <property type="match status" value="1"/>
</dbReference>